<dbReference type="OrthoDB" id="7871295at2"/>
<dbReference type="RefSeq" id="WP_138015808.1">
    <property type="nucleotide sequence ID" value="NZ_SULI01000007.1"/>
</dbReference>
<comment type="caution">
    <text evidence="2">The sequence shown here is derived from an EMBL/GenBank/DDBJ whole genome shotgun (WGS) entry which is preliminary data.</text>
</comment>
<dbReference type="AlphaFoldDB" id="A0A4U7N5U5"/>
<dbReference type="EMBL" id="SULI01000007">
    <property type="protein sequence ID" value="TKZ20977.1"/>
    <property type="molecule type" value="Genomic_DNA"/>
</dbReference>
<gene>
    <name evidence="2" type="ORF">FAP39_07620</name>
</gene>
<organism evidence="2 3">
    <name type="scientific">Shimia litoralis</name>
    <dbReference type="NCBI Taxonomy" id="420403"/>
    <lineage>
        <taxon>Bacteria</taxon>
        <taxon>Pseudomonadati</taxon>
        <taxon>Pseudomonadota</taxon>
        <taxon>Alphaproteobacteria</taxon>
        <taxon>Rhodobacterales</taxon>
        <taxon>Roseobacteraceae</taxon>
    </lineage>
</organism>
<feature type="compositionally biased region" description="Polar residues" evidence="1">
    <location>
        <begin position="118"/>
        <end position="131"/>
    </location>
</feature>
<protein>
    <submittedName>
        <fullName evidence="2">Uncharacterized protein</fullName>
    </submittedName>
</protein>
<reference evidence="2 3" key="1">
    <citation type="submission" date="2019-04" db="EMBL/GenBank/DDBJ databases">
        <title>Genome sequence of Pelagicola litoralis CL-ES2.</title>
        <authorList>
            <person name="Cao J."/>
        </authorList>
    </citation>
    <scope>NUCLEOTIDE SEQUENCE [LARGE SCALE GENOMIC DNA]</scope>
    <source>
        <strain evidence="2 3">CL-ES2</strain>
    </source>
</reference>
<accession>A0A4U7N5U5</accession>
<evidence type="ECO:0000313" key="3">
    <source>
        <dbReference type="Proteomes" id="UP000306575"/>
    </source>
</evidence>
<name>A0A4U7N5U5_9RHOB</name>
<evidence type="ECO:0000256" key="1">
    <source>
        <dbReference type="SAM" id="MobiDB-lite"/>
    </source>
</evidence>
<keyword evidence="3" id="KW-1185">Reference proteome</keyword>
<feature type="region of interest" description="Disordered" evidence="1">
    <location>
        <begin position="102"/>
        <end position="131"/>
    </location>
</feature>
<sequence length="245" mass="26054">MEMDNAANDPITSFLAVYTVRDPWGRTSTLEFHQAFAAWYADWQGEPISLGDGKTGNATVQDGLSAHGIRKIKSNGNMTFAGIRWRDATAVQALLAKPPAKKWPDYSVSPPNPAAKDQNMTKGNNTTGSTETIQLGRPHVVAACLAVLTREIHCAGVEQHDALDLLRDAPDKIEAALTRGPGALVVYRLDPNGARGVVTDSVSRLERFVAAAEHESAPLFGFCPAAIAELATHIDAGAASLKKGG</sequence>
<dbReference type="Proteomes" id="UP000306575">
    <property type="component" value="Unassembled WGS sequence"/>
</dbReference>
<proteinExistence type="predicted"/>
<evidence type="ECO:0000313" key="2">
    <source>
        <dbReference type="EMBL" id="TKZ20977.1"/>
    </source>
</evidence>